<dbReference type="Gene3D" id="3.40.50.720">
    <property type="entry name" value="NAD(P)-binding Rossmann-like Domain"/>
    <property type="match status" value="1"/>
</dbReference>
<dbReference type="Pfam" id="PF12831">
    <property type="entry name" value="FAD_oxidored"/>
    <property type="match status" value="1"/>
</dbReference>
<dbReference type="PATRIC" id="fig|42234.21.peg.1926"/>
<proteinExistence type="predicted"/>
<dbReference type="Proteomes" id="UP000037151">
    <property type="component" value="Unassembled WGS sequence"/>
</dbReference>
<reference evidence="2" key="1">
    <citation type="submission" date="2014-07" db="EMBL/GenBank/DDBJ databases">
        <title>Genome sequencing of plant-pathogenic Streptomyces species.</title>
        <authorList>
            <person name="Harrison J."/>
            <person name="Sapp M."/>
            <person name="Thwaites R."/>
            <person name="Studholme D.J."/>
        </authorList>
    </citation>
    <scope>NUCLEOTIDE SEQUENCE [LARGE SCALE GENOMIC DNA]</scope>
    <source>
        <strain evidence="2">NCPPB 4445</strain>
    </source>
</reference>
<dbReference type="PANTHER" id="PTHR42716:SF1">
    <property type="entry name" value="SLL0471 PROTEIN"/>
    <property type="match status" value="1"/>
</dbReference>
<protein>
    <submittedName>
        <fullName evidence="1">FAD-dependent oxidoreductase</fullName>
    </submittedName>
</protein>
<dbReference type="EMBL" id="JPPY01000063">
    <property type="protein sequence ID" value="KND37593.1"/>
    <property type="molecule type" value="Genomic_DNA"/>
</dbReference>
<dbReference type="RefSeq" id="WP_050370217.1">
    <property type="nucleotide sequence ID" value="NZ_KQ257813.1"/>
</dbReference>
<name>A0A0L0KID8_9ACTN</name>
<sequence length="532" mass="58260">MTGRITTEVAIVGGGLGAVAAALALLERGRRVVLTEEYDWLGGQLTSQAVPPDEHIWVEQFGVTARYRALREDIRRYYRDHYPLTAAARADRELNPGRGRVSRLCHEPRVAHAVITALLAPYRSTGRLTVLQPAVPVAADVRDDVVRSVTVADPRTGAETVIAAEYVLDGTETGDLLPLTGTAYVVGAEARSETGEPSAPETADPGNVQSIAWCFVFDHVDGDHTIERPDDYEYWRSFELPFWGAPMLSFTAPNPRTLVPEQRTMNVNPEGDATGDPRFDAGDRDLWQFRRIAARQNFADGFYESDIVLANWPQLDYVGGSIIDTGDRQLHLDAAKAQSRAYVYWLQTEAPRPDGGRGWPGLRLRGDLVGTADGFAQAPYIRESRRIRALTTVREQDVSVKVRGDAGPARFEGSVGVGMYRIDLHPSTGGDNYIDVECAPFEIPLGALVPVSTRNLVPAAKNIGTTHITNGAYRLHPVEWNVGESAGELVAYCLDLGLSPRQVAADEQLVERLQGRLTGAGVELHWPEIAGY</sequence>
<comment type="caution">
    <text evidence="1">The sequence shown here is derived from an EMBL/GenBank/DDBJ whole genome shotgun (WGS) entry which is preliminary data.</text>
</comment>
<organism evidence="1 2">
    <name type="scientific">Streptomyces acidiscabies</name>
    <dbReference type="NCBI Taxonomy" id="42234"/>
    <lineage>
        <taxon>Bacteria</taxon>
        <taxon>Bacillati</taxon>
        <taxon>Actinomycetota</taxon>
        <taxon>Actinomycetes</taxon>
        <taxon>Kitasatosporales</taxon>
        <taxon>Streptomycetaceae</taxon>
        <taxon>Streptomyces</taxon>
    </lineage>
</organism>
<dbReference type="GO" id="GO:0009435">
    <property type="term" value="P:NAD+ biosynthetic process"/>
    <property type="evidence" value="ECO:0007669"/>
    <property type="project" value="InterPro"/>
</dbReference>
<dbReference type="GO" id="GO:0008734">
    <property type="term" value="F:L-aspartate oxidase activity"/>
    <property type="evidence" value="ECO:0007669"/>
    <property type="project" value="InterPro"/>
</dbReference>
<evidence type="ECO:0000313" key="1">
    <source>
        <dbReference type="EMBL" id="KND37593.1"/>
    </source>
</evidence>
<gene>
    <name evidence="1" type="ORF">IQ63_09350</name>
</gene>
<dbReference type="SUPFAM" id="SSF51905">
    <property type="entry name" value="FAD/NAD(P)-binding domain"/>
    <property type="match status" value="1"/>
</dbReference>
<evidence type="ECO:0000313" key="2">
    <source>
        <dbReference type="Proteomes" id="UP000037151"/>
    </source>
</evidence>
<dbReference type="AlphaFoldDB" id="A0A0L0KID8"/>
<dbReference type="InterPro" id="IPR005288">
    <property type="entry name" value="NadB"/>
</dbReference>
<dbReference type="InterPro" id="IPR036188">
    <property type="entry name" value="FAD/NAD-bd_sf"/>
</dbReference>
<dbReference type="PANTHER" id="PTHR42716">
    <property type="entry name" value="L-ASPARTATE OXIDASE"/>
    <property type="match status" value="1"/>
</dbReference>
<accession>A0A0L0KID8</accession>